<evidence type="ECO:0000313" key="3">
    <source>
        <dbReference type="Proteomes" id="UP001271792"/>
    </source>
</evidence>
<dbReference type="Gene3D" id="3.40.50.1820">
    <property type="entry name" value="alpha/beta hydrolase"/>
    <property type="match status" value="1"/>
</dbReference>
<dbReference type="InterPro" id="IPR000073">
    <property type="entry name" value="AB_hydrolase_1"/>
</dbReference>
<reference evidence="2 3" key="2">
    <citation type="submission" date="2023-11" db="EMBL/GenBank/DDBJ databases">
        <authorList>
            <person name="Lara A.C."/>
            <person name="Chronakova A."/>
        </authorList>
    </citation>
    <scope>NUCLEOTIDE SEQUENCE [LARGE SCALE GENOMIC DNA]</scope>
    <source>
        <strain evidence="2 3">BCCO 10_0798</strain>
    </source>
</reference>
<dbReference type="GO" id="GO:0016787">
    <property type="term" value="F:hydrolase activity"/>
    <property type="evidence" value="ECO:0007669"/>
    <property type="project" value="UniProtKB-KW"/>
</dbReference>
<dbReference type="InterPro" id="IPR029058">
    <property type="entry name" value="AB_hydrolase_fold"/>
</dbReference>
<dbReference type="InterPro" id="IPR050228">
    <property type="entry name" value="Carboxylesterase_BioH"/>
</dbReference>
<dbReference type="EMBL" id="JAXAVV010000001">
    <property type="protein sequence ID" value="MDX8048079.1"/>
    <property type="molecule type" value="Genomic_DNA"/>
</dbReference>
<proteinExistence type="predicted"/>
<dbReference type="SUPFAM" id="SSF53474">
    <property type="entry name" value="alpha/beta-Hydrolases"/>
    <property type="match status" value="1"/>
</dbReference>
<gene>
    <name evidence="2" type="ORF">SK571_01675</name>
</gene>
<feature type="domain" description="AB hydrolase-1" evidence="1">
    <location>
        <begin position="9"/>
        <end position="229"/>
    </location>
</feature>
<keyword evidence="3" id="KW-1185">Reference proteome</keyword>
<keyword evidence="2" id="KW-0378">Hydrolase</keyword>
<name>A0ABU4TIK1_9PSEU</name>
<dbReference type="PANTHER" id="PTHR43194:SF2">
    <property type="entry name" value="PEROXISOMAL MEMBRANE PROTEIN LPX1"/>
    <property type="match status" value="1"/>
</dbReference>
<organism evidence="2 3">
    <name type="scientific">Lentzea kristufekii</name>
    <dbReference type="NCBI Taxonomy" id="3095430"/>
    <lineage>
        <taxon>Bacteria</taxon>
        <taxon>Bacillati</taxon>
        <taxon>Actinomycetota</taxon>
        <taxon>Actinomycetes</taxon>
        <taxon>Pseudonocardiales</taxon>
        <taxon>Pseudonocardiaceae</taxon>
        <taxon>Lentzea</taxon>
    </lineage>
</organism>
<sequence>MEQAAELQDLANALAAKSTVHVLDRRGSGGGGPPAPGHGLGVEVEDAQAVLAATGAERVLGLSSGAVIALQTALRTPGITHVIAYEPPITVARRKAAVVARFEKELKAGQNVEALITLVKGLEFGPRALRFVPTRFLAAVLRKGEDEERDLLDRLPTVLQDIRIAEEGAKDLRRFQALEARVLLVGGTRSPDYLTEGLHALADLLPHAGKVLVADADHFTPSEHPDQVLPAFQGFLG</sequence>
<dbReference type="PANTHER" id="PTHR43194">
    <property type="entry name" value="HYDROLASE ALPHA/BETA FOLD FAMILY"/>
    <property type="match status" value="1"/>
</dbReference>
<accession>A0ABU4TIK1</accession>
<evidence type="ECO:0000259" key="1">
    <source>
        <dbReference type="Pfam" id="PF12697"/>
    </source>
</evidence>
<dbReference type="Pfam" id="PF12697">
    <property type="entry name" value="Abhydrolase_6"/>
    <property type="match status" value="1"/>
</dbReference>
<protein>
    <submittedName>
        <fullName evidence="2">Alpha/beta hydrolase</fullName>
    </submittedName>
</protein>
<evidence type="ECO:0000313" key="2">
    <source>
        <dbReference type="EMBL" id="MDX8048079.1"/>
    </source>
</evidence>
<comment type="caution">
    <text evidence="2">The sequence shown here is derived from an EMBL/GenBank/DDBJ whole genome shotgun (WGS) entry which is preliminary data.</text>
</comment>
<dbReference type="Proteomes" id="UP001271792">
    <property type="component" value="Unassembled WGS sequence"/>
</dbReference>
<reference evidence="2 3" key="1">
    <citation type="submission" date="2023-11" db="EMBL/GenBank/DDBJ databases">
        <title>Lentzea sokolovensis, sp. nov., Lentzea kristufkii, sp. nov., and Lentzea miocenensis, sp. nov., rare actinobacteria from Sokolov Coal Basin, Miocene lacustrine sediment, Czech Republic.</title>
        <authorList>
            <person name="Lara A."/>
            <person name="Kotroba L."/>
            <person name="Nouioui I."/>
            <person name="Neumann-Schaal M."/>
            <person name="Mast Y."/>
            <person name="Chronakova A."/>
        </authorList>
    </citation>
    <scope>NUCLEOTIDE SEQUENCE [LARGE SCALE GENOMIC DNA]</scope>
    <source>
        <strain evidence="2 3">BCCO 10_0798</strain>
    </source>
</reference>